<evidence type="ECO:0000313" key="2">
    <source>
        <dbReference type="EMBL" id="RKG80456.1"/>
    </source>
</evidence>
<feature type="signal peptide" evidence="1">
    <location>
        <begin position="1"/>
        <end position="25"/>
    </location>
</feature>
<proteinExistence type="predicted"/>
<dbReference type="EMBL" id="RAVZ01000226">
    <property type="protein sequence ID" value="RKG80456.1"/>
    <property type="molecule type" value="Genomic_DNA"/>
</dbReference>
<comment type="caution">
    <text evidence="2">The sequence shown here is derived from an EMBL/GenBank/DDBJ whole genome shotgun (WGS) entry which is preliminary data.</text>
</comment>
<organism evidence="2 3">
    <name type="scientific">Corallococcus terminator</name>
    <dbReference type="NCBI Taxonomy" id="2316733"/>
    <lineage>
        <taxon>Bacteria</taxon>
        <taxon>Pseudomonadati</taxon>
        <taxon>Myxococcota</taxon>
        <taxon>Myxococcia</taxon>
        <taxon>Myxococcales</taxon>
        <taxon>Cystobacterineae</taxon>
        <taxon>Myxococcaceae</taxon>
        <taxon>Corallococcus</taxon>
    </lineage>
</organism>
<keyword evidence="1" id="KW-0732">Signal</keyword>
<name>A0A3A8ICT7_9BACT</name>
<keyword evidence="3" id="KW-1185">Reference proteome</keyword>
<evidence type="ECO:0000256" key="1">
    <source>
        <dbReference type="SAM" id="SignalP"/>
    </source>
</evidence>
<dbReference type="OrthoDB" id="5483604at2"/>
<protein>
    <submittedName>
        <fullName evidence="2">Uncharacterized protein</fullName>
    </submittedName>
</protein>
<accession>A0A3A8ICT7</accession>
<evidence type="ECO:0000313" key="3">
    <source>
        <dbReference type="Proteomes" id="UP000268094"/>
    </source>
</evidence>
<dbReference type="Proteomes" id="UP000268094">
    <property type="component" value="Unassembled WGS sequence"/>
</dbReference>
<sequence>MKRNPKCALVLTGLMAILASGSAWAQSSPVVGTEPRGSAPPPPSGLKVTCISDPNTTQSSTTCPVLLFNGFTYWAYSYSDNRLGMAVIAFDDAGNQAKRWDLTGARYVWQISTDAATRRVTFTGQASRTISTSWDELYVAPPSQGKWVLGRVENHTDQHLMFAFHVPKFGATTTDSLREMTMAAILINDHGVLGVEPRGSLPGCTNPVWRAEIRFNNQAWDFYYHEGTRLDVSITPDRQFTFTPGPGGQVVPSGEPVTCQIPRVAP</sequence>
<dbReference type="AlphaFoldDB" id="A0A3A8ICT7"/>
<dbReference type="RefSeq" id="WP_120543585.1">
    <property type="nucleotide sequence ID" value="NZ_RAVZ01000226.1"/>
</dbReference>
<reference evidence="3" key="1">
    <citation type="submission" date="2018-09" db="EMBL/GenBank/DDBJ databases">
        <authorList>
            <person name="Livingstone P.G."/>
            <person name="Whitworth D.E."/>
        </authorList>
    </citation>
    <scope>NUCLEOTIDE SEQUENCE [LARGE SCALE GENOMIC DNA]</scope>
    <source>
        <strain evidence="3">CA054A</strain>
    </source>
</reference>
<gene>
    <name evidence="2" type="ORF">D7V88_27445</name>
</gene>
<feature type="chain" id="PRO_5017392587" evidence="1">
    <location>
        <begin position="26"/>
        <end position="266"/>
    </location>
</feature>